<feature type="non-terminal residue" evidence="2">
    <location>
        <position position="1"/>
    </location>
</feature>
<dbReference type="InterPro" id="IPR011989">
    <property type="entry name" value="ARM-like"/>
</dbReference>
<keyword evidence="3" id="KW-1185">Reference proteome</keyword>
<dbReference type="GO" id="GO:0036503">
    <property type="term" value="P:ERAD pathway"/>
    <property type="evidence" value="ECO:0007669"/>
    <property type="project" value="TreeGrafter"/>
</dbReference>
<dbReference type="OrthoDB" id="16066at2759"/>
<dbReference type="STRING" id="667725.A0A0L0FA05"/>
<dbReference type="PANTHER" id="PTHR23346">
    <property type="entry name" value="TRANSLATIONAL ACTIVATOR GCN1-RELATED"/>
    <property type="match status" value="1"/>
</dbReference>
<dbReference type="PANTHER" id="PTHR23346:SF19">
    <property type="entry name" value="PROTEASOME ADAPTER AND SCAFFOLD PROTEIN ECM29"/>
    <property type="match status" value="1"/>
</dbReference>
<dbReference type="GO" id="GO:0060090">
    <property type="term" value="F:molecular adaptor activity"/>
    <property type="evidence" value="ECO:0007669"/>
    <property type="project" value="TreeGrafter"/>
</dbReference>
<sequence>FGTTLSYILQSTKDKTSERCIDSFRTKLLDFENVDTAQRLSLAFTFKEIGRHAPTHFQRFAGSYLPLAYLGCHSDGKDEIEAWTTVWDENTPGTRAGLRLYQDELLSIVLDMLASSSWQQKRMAARTAADTLNNIGPSLKEKLAT</sequence>
<dbReference type="AlphaFoldDB" id="A0A0L0FA05"/>
<evidence type="ECO:0000313" key="3">
    <source>
        <dbReference type="Proteomes" id="UP000054560"/>
    </source>
</evidence>
<evidence type="ECO:0000313" key="2">
    <source>
        <dbReference type="EMBL" id="KNC73366.1"/>
    </source>
</evidence>
<feature type="non-terminal residue" evidence="2">
    <location>
        <position position="145"/>
    </location>
</feature>
<accession>A0A0L0FA05</accession>
<gene>
    <name evidence="2" type="ORF">SARC_14075</name>
</gene>
<dbReference type="GO" id="GO:0005634">
    <property type="term" value="C:nucleus"/>
    <property type="evidence" value="ECO:0007669"/>
    <property type="project" value="TreeGrafter"/>
</dbReference>
<keyword evidence="1" id="KW-0677">Repeat</keyword>
<proteinExistence type="predicted"/>
<dbReference type="Gene3D" id="1.25.10.10">
    <property type="entry name" value="Leucine-rich Repeat Variant"/>
    <property type="match status" value="1"/>
</dbReference>
<evidence type="ECO:0000256" key="1">
    <source>
        <dbReference type="ARBA" id="ARBA00022737"/>
    </source>
</evidence>
<dbReference type="RefSeq" id="XP_014147268.1">
    <property type="nucleotide sequence ID" value="XM_014291793.1"/>
</dbReference>
<name>A0A0L0FA05_9EUKA</name>
<dbReference type="GeneID" id="25914579"/>
<organism evidence="2 3">
    <name type="scientific">Sphaeroforma arctica JP610</name>
    <dbReference type="NCBI Taxonomy" id="667725"/>
    <lineage>
        <taxon>Eukaryota</taxon>
        <taxon>Ichthyosporea</taxon>
        <taxon>Ichthyophonida</taxon>
        <taxon>Sphaeroforma</taxon>
    </lineage>
</organism>
<dbReference type="eggNOG" id="KOG0915">
    <property type="taxonomic scope" value="Eukaryota"/>
</dbReference>
<dbReference type="Proteomes" id="UP000054560">
    <property type="component" value="Unassembled WGS sequence"/>
</dbReference>
<dbReference type="EMBL" id="KQ245705">
    <property type="protein sequence ID" value="KNC73366.1"/>
    <property type="molecule type" value="Genomic_DNA"/>
</dbReference>
<protein>
    <submittedName>
        <fullName evidence="2">Uncharacterized protein</fullName>
    </submittedName>
</protein>
<reference evidence="2 3" key="1">
    <citation type="submission" date="2011-02" db="EMBL/GenBank/DDBJ databases">
        <title>The Genome Sequence of Sphaeroforma arctica JP610.</title>
        <authorList>
            <consortium name="The Broad Institute Genome Sequencing Platform"/>
            <person name="Russ C."/>
            <person name="Cuomo C."/>
            <person name="Young S.K."/>
            <person name="Zeng Q."/>
            <person name="Gargeya S."/>
            <person name="Alvarado L."/>
            <person name="Berlin A."/>
            <person name="Chapman S.B."/>
            <person name="Chen Z."/>
            <person name="Freedman E."/>
            <person name="Gellesch M."/>
            <person name="Goldberg J."/>
            <person name="Griggs A."/>
            <person name="Gujja S."/>
            <person name="Heilman E."/>
            <person name="Heiman D."/>
            <person name="Howarth C."/>
            <person name="Mehta T."/>
            <person name="Neiman D."/>
            <person name="Pearson M."/>
            <person name="Roberts A."/>
            <person name="Saif S."/>
            <person name="Shea T."/>
            <person name="Shenoy N."/>
            <person name="Sisk P."/>
            <person name="Stolte C."/>
            <person name="Sykes S."/>
            <person name="White J."/>
            <person name="Yandava C."/>
            <person name="Burger G."/>
            <person name="Gray M.W."/>
            <person name="Holland P.W.H."/>
            <person name="King N."/>
            <person name="Lang F.B.F."/>
            <person name="Roger A.J."/>
            <person name="Ruiz-Trillo I."/>
            <person name="Haas B."/>
            <person name="Nusbaum C."/>
            <person name="Birren B."/>
        </authorList>
    </citation>
    <scope>NUCLEOTIDE SEQUENCE [LARGE SCALE GENOMIC DNA]</scope>
    <source>
        <strain evidence="2 3">JP610</strain>
    </source>
</reference>
<dbReference type="GO" id="GO:0005737">
    <property type="term" value="C:cytoplasm"/>
    <property type="evidence" value="ECO:0007669"/>
    <property type="project" value="TreeGrafter"/>
</dbReference>